<keyword evidence="7" id="KW-1185">Reference proteome</keyword>
<keyword evidence="3" id="KW-0496">Mitochondrion</keyword>
<reference evidence="6 7" key="1">
    <citation type="journal article" date="2011" name="Proc. Natl. Acad. Sci. U.S.A.">
        <title>Comparative genomics of xylose-fermenting fungi for enhanced biofuel production.</title>
        <authorList>
            <person name="Wohlbach D.J."/>
            <person name="Kuo A."/>
            <person name="Sato T.K."/>
            <person name="Potts K.M."/>
            <person name="Salamov A.A."/>
            <person name="LaButti K.M."/>
            <person name="Sun H."/>
            <person name="Clum A."/>
            <person name="Pangilinan J.L."/>
            <person name="Lindquist E.A."/>
            <person name="Lucas S."/>
            <person name="Lapidus A."/>
            <person name="Jin M."/>
            <person name="Gunawan C."/>
            <person name="Balan V."/>
            <person name="Dale B.E."/>
            <person name="Jeffries T.W."/>
            <person name="Zinkel R."/>
            <person name="Barry K.W."/>
            <person name="Grigoriev I.V."/>
            <person name="Gasch A.P."/>
        </authorList>
    </citation>
    <scope>NUCLEOTIDE SEQUENCE [LARGE SCALE GENOMIC DNA]</scope>
    <source>
        <strain evidence="6">ATCC 10573</strain>
        <strain evidence="7">ATCC 10573 / BCRC 21748 / CBS 615 / JCM 9827 / NBRC 10315 / NRRL Y-1498 / VKM Y-70</strain>
    </source>
</reference>
<protein>
    <recommendedName>
        <fullName evidence="4">ATPase inhibitor, mitochondrial</fullName>
    </recommendedName>
</protein>
<name>G3B9U6_CANTC</name>
<dbReference type="STRING" id="590646.G3B9U6"/>
<comment type="similarity">
    <text evidence="2 4">Belongs to the ATPase inhibitor family.</text>
</comment>
<evidence type="ECO:0000313" key="6">
    <source>
        <dbReference type="EMBL" id="EGV62728.1"/>
    </source>
</evidence>
<evidence type="ECO:0000256" key="3">
    <source>
        <dbReference type="ARBA" id="ARBA00023128"/>
    </source>
</evidence>
<dbReference type="OrthoDB" id="21463at2759"/>
<evidence type="ECO:0000256" key="1">
    <source>
        <dbReference type="ARBA" id="ARBA00004173"/>
    </source>
</evidence>
<dbReference type="Proteomes" id="UP000000707">
    <property type="component" value="Unassembled WGS sequence"/>
</dbReference>
<dbReference type="RefSeq" id="XP_006688898.1">
    <property type="nucleotide sequence ID" value="XM_006688835.1"/>
</dbReference>
<dbReference type="AlphaFoldDB" id="G3B9U6"/>
<dbReference type="GO" id="GO:0005739">
    <property type="term" value="C:mitochondrion"/>
    <property type="evidence" value="ECO:0007669"/>
    <property type="project" value="UniProtKB-SubCell"/>
</dbReference>
<comment type="function">
    <text evidence="4">Inhibits the enzyme activity of ATPase.</text>
</comment>
<dbReference type="Gene3D" id="1.20.5.500">
    <property type="entry name" value="Single helix bin"/>
    <property type="match status" value="1"/>
</dbReference>
<dbReference type="HOGENOM" id="CLU_145563_4_2_1"/>
<accession>G3B9U6</accession>
<gene>
    <name evidence="6" type="ORF">CANTEDRAFT_115426</name>
</gene>
<dbReference type="GO" id="GO:0042030">
    <property type="term" value="F:ATPase inhibitor activity"/>
    <property type="evidence" value="ECO:0007669"/>
    <property type="project" value="InterPro"/>
</dbReference>
<keyword evidence="5" id="KW-0175">Coiled coil</keyword>
<dbReference type="Pfam" id="PF04568">
    <property type="entry name" value="IATP"/>
    <property type="match status" value="1"/>
</dbReference>
<comment type="subcellular location">
    <subcellularLocation>
        <location evidence="1">Mitochondrion</location>
    </subcellularLocation>
</comment>
<sequence length="81" mass="9049">MLARSFARQSVRSLSTTRVVLSSNEGATAAGKDAFSDRERAQETAYVKKHEAEQLKALKEQLAKQKETIDQLAQEIKSLKK</sequence>
<organism evidence="7">
    <name type="scientific">Candida tenuis (strain ATCC 10573 / BCRC 21748 / CBS 615 / JCM 9827 / NBRC 10315 / NRRL Y-1498 / VKM Y-70)</name>
    <name type="common">Yeast</name>
    <name type="synonym">Yamadazyma tenuis</name>
    <dbReference type="NCBI Taxonomy" id="590646"/>
    <lineage>
        <taxon>Eukaryota</taxon>
        <taxon>Fungi</taxon>
        <taxon>Dikarya</taxon>
        <taxon>Ascomycota</taxon>
        <taxon>Saccharomycotina</taxon>
        <taxon>Pichiomycetes</taxon>
        <taxon>Debaryomycetaceae</taxon>
        <taxon>Yamadazyma</taxon>
    </lineage>
</organism>
<dbReference type="EMBL" id="GL996527">
    <property type="protein sequence ID" value="EGV62728.1"/>
    <property type="molecule type" value="Genomic_DNA"/>
</dbReference>
<evidence type="ECO:0000256" key="4">
    <source>
        <dbReference type="RuleBase" id="RU368087"/>
    </source>
</evidence>
<dbReference type="KEGG" id="cten:18247865"/>
<dbReference type="GeneID" id="18247865"/>
<evidence type="ECO:0000256" key="2">
    <source>
        <dbReference type="ARBA" id="ARBA00010901"/>
    </source>
</evidence>
<evidence type="ECO:0000313" key="7">
    <source>
        <dbReference type="Proteomes" id="UP000000707"/>
    </source>
</evidence>
<evidence type="ECO:0000256" key="5">
    <source>
        <dbReference type="SAM" id="Coils"/>
    </source>
</evidence>
<dbReference type="EMBL" id="GL996527">
    <property type="protein sequence ID" value="EGV62729.1"/>
    <property type="molecule type" value="Genomic_DNA"/>
</dbReference>
<proteinExistence type="inferred from homology"/>
<feature type="coiled-coil region" evidence="5">
    <location>
        <begin position="48"/>
        <end position="75"/>
    </location>
</feature>
<dbReference type="InterPro" id="IPR007648">
    <property type="entry name" value="ATPase_inhibitor_mt"/>
</dbReference>
<dbReference type="eggNOG" id="ENOG502SCJG">
    <property type="taxonomic scope" value="Eukaryota"/>
</dbReference>